<dbReference type="GO" id="GO:0036038">
    <property type="term" value="C:MKS complex"/>
    <property type="evidence" value="ECO:0007669"/>
    <property type="project" value="TreeGrafter"/>
</dbReference>
<name>A0A0K2U0G2_LEPSM</name>
<keyword evidence="5" id="KW-0966">Cell projection</keyword>
<evidence type="ECO:0000256" key="3">
    <source>
        <dbReference type="ARBA" id="ARBA00022794"/>
    </source>
</evidence>
<dbReference type="PANTHER" id="PTHR12968:SF4">
    <property type="entry name" value="TECTONIC-LIKE COMPLEX MEMBER MKS1"/>
    <property type="match status" value="1"/>
</dbReference>
<dbReference type="AlphaFoldDB" id="A0A0K2U0G2"/>
<dbReference type="Pfam" id="PF07162">
    <property type="entry name" value="B9-C2"/>
    <property type="match status" value="1"/>
</dbReference>
<sequence length="281" mass="31908">MMNQVLNHHASFIASEVGKEFESPKVEDNDRIFRLCVNGEIVSAKDYDYDNLFVHYFIDVPSGWKEYSKNSGHGMTTTCKTNSKGEAHFCTMFNTDFSFDINRLDYYNFCTWPTIFVEVISIDSWTRLRTEGYGYLTIPYYPGTYNLKIDTWRPLMSNPQMARIGEMRRYFIGGTPELDDLTSSYGNASGVILSRYGSKTISTGSVSVRINVIHHSPTALMVKKKSGGVEGNRRLFLDRIASASLFHSVTSVINEFGKAKERILRASKGLENEDEVAKIEE</sequence>
<dbReference type="EMBL" id="HACA01014051">
    <property type="protein sequence ID" value="CDW31412.1"/>
    <property type="molecule type" value="Transcribed_RNA"/>
</dbReference>
<evidence type="ECO:0000313" key="6">
    <source>
        <dbReference type="EMBL" id="CDW31412.1"/>
    </source>
</evidence>
<evidence type="ECO:0000256" key="5">
    <source>
        <dbReference type="ARBA" id="ARBA00023273"/>
    </source>
</evidence>
<evidence type="ECO:0000256" key="4">
    <source>
        <dbReference type="ARBA" id="ARBA00023212"/>
    </source>
</evidence>
<dbReference type="PANTHER" id="PTHR12968">
    <property type="entry name" value="B9 DOMAIN-CONTAINING"/>
    <property type="match status" value="1"/>
</dbReference>
<proteinExistence type="predicted"/>
<dbReference type="OrthoDB" id="10263520at2759"/>
<dbReference type="GO" id="GO:0060271">
    <property type="term" value="P:cilium assembly"/>
    <property type="evidence" value="ECO:0007669"/>
    <property type="project" value="TreeGrafter"/>
</dbReference>
<accession>A0A0K2U0G2</accession>
<keyword evidence="3" id="KW-0970">Cilium biogenesis/degradation</keyword>
<keyword evidence="2" id="KW-0963">Cytoplasm</keyword>
<reference evidence="6" key="1">
    <citation type="submission" date="2014-05" db="EMBL/GenBank/DDBJ databases">
        <authorList>
            <person name="Chronopoulou M."/>
        </authorList>
    </citation>
    <scope>NUCLEOTIDE SEQUENCE</scope>
    <source>
        <tissue evidence="6">Whole organism</tissue>
    </source>
</reference>
<comment type="subcellular location">
    <subcellularLocation>
        <location evidence="1">Cytoplasm</location>
        <location evidence="1">Cytoskeleton</location>
        <location evidence="1">Cilium basal body</location>
    </subcellularLocation>
</comment>
<evidence type="ECO:0008006" key="7">
    <source>
        <dbReference type="Google" id="ProtNLM"/>
    </source>
</evidence>
<dbReference type="PROSITE" id="PS51381">
    <property type="entry name" value="C2_B9"/>
    <property type="match status" value="1"/>
</dbReference>
<evidence type="ECO:0000256" key="2">
    <source>
        <dbReference type="ARBA" id="ARBA00022490"/>
    </source>
</evidence>
<protein>
    <recommendedName>
        <fullName evidence="7">Meckel syndrome type 1 protein</fullName>
    </recommendedName>
</protein>
<organism evidence="6">
    <name type="scientific">Lepeophtheirus salmonis</name>
    <name type="common">Salmon louse</name>
    <name type="synonym">Caligus salmonis</name>
    <dbReference type="NCBI Taxonomy" id="72036"/>
    <lineage>
        <taxon>Eukaryota</taxon>
        <taxon>Metazoa</taxon>
        <taxon>Ecdysozoa</taxon>
        <taxon>Arthropoda</taxon>
        <taxon>Crustacea</taxon>
        <taxon>Multicrustacea</taxon>
        <taxon>Hexanauplia</taxon>
        <taxon>Copepoda</taxon>
        <taxon>Siphonostomatoida</taxon>
        <taxon>Caligidae</taxon>
        <taxon>Lepeophtheirus</taxon>
    </lineage>
</organism>
<dbReference type="InterPro" id="IPR010796">
    <property type="entry name" value="C2_B9-type_dom"/>
</dbReference>
<keyword evidence="4" id="KW-0206">Cytoskeleton</keyword>
<evidence type="ECO:0000256" key="1">
    <source>
        <dbReference type="ARBA" id="ARBA00004120"/>
    </source>
</evidence>